<organism evidence="1 2">
    <name type="scientific">Rattus norvegicus</name>
    <name type="common">Rat</name>
    <dbReference type="NCBI Taxonomy" id="10116"/>
    <lineage>
        <taxon>Eukaryota</taxon>
        <taxon>Metazoa</taxon>
        <taxon>Chordata</taxon>
        <taxon>Craniata</taxon>
        <taxon>Vertebrata</taxon>
        <taxon>Euteleostomi</taxon>
        <taxon>Mammalia</taxon>
        <taxon>Eutheria</taxon>
        <taxon>Euarchontoglires</taxon>
        <taxon>Glires</taxon>
        <taxon>Rodentia</taxon>
        <taxon>Myomorpha</taxon>
        <taxon>Muroidea</taxon>
        <taxon>Muridae</taxon>
        <taxon>Murinae</taxon>
        <taxon>Rattus</taxon>
    </lineage>
</organism>
<name>A6KBR4_RAT</name>
<feature type="non-terminal residue" evidence="1">
    <location>
        <position position="1"/>
    </location>
</feature>
<feature type="non-terminal residue" evidence="1">
    <location>
        <position position="30"/>
    </location>
</feature>
<dbReference type="Proteomes" id="UP000234681">
    <property type="component" value="Chromosome 6"/>
</dbReference>
<proteinExistence type="predicted"/>
<dbReference type="AlphaFoldDB" id="A6KBR4"/>
<accession>A6KBR4</accession>
<gene>
    <name evidence="1" type="ORF">rCG_27800</name>
</gene>
<dbReference type="EMBL" id="CH474034">
    <property type="protein sequence ID" value="EDL97468.1"/>
    <property type="molecule type" value="Genomic_DNA"/>
</dbReference>
<sequence length="30" mass="3508">IRRKFRGWGFRSVVERLPRKHKALGSVPSS</sequence>
<evidence type="ECO:0000313" key="2">
    <source>
        <dbReference type="Proteomes" id="UP000234681"/>
    </source>
</evidence>
<evidence type="ECO:0000313" key="1">
    <source>
        <dbReference type="EMBL" id="EDL97468.1"/>
    </source>
</evidence>
<reference evidence="1 2" key="1">
    <citation type="submission" date="2005-09" db="EMBL/GenBank/DDBJ databases">
        <authorList>
            <person name="Mural R.J."/>
            <person name="Li P.W."/>
            <person name="Adams M.D."/>
            <person name="Amanatides P.G."/>
            <person name="Baden-Tillson H."/>
            <person name="Barnstead M."/>
            <person name="Chin S.H."/>
            <person name="Dew I."/>
            <person name="Evans C.A."/>
            <person name="Ferriera S."/>
            <person name="Flanigan M."/>
            <person name="Fosler C."/>
            <person name="Glodek A."/>
            <person name="Gu Z."/>
            <person name="Holt R.A."/>
            <person name="Jennings D."/>
            <person name="Kraft C.L."/>
            <person name="Lu F."/>
            <person name="Nguyen T."/>
            <person name="Nusskern D.R."/>
            <person name="Pfannkoch C.M."/>
            <person name="Sitter C."/>
            <person name="Sutton G.G."/>
            <person name="Venter J.C."/>
            <person name="Wang Z."/>
            <person name="Woodage T."/>
            <person name="Zheng X.H."/>
            <person name="Zhong F."/>
        </authorList>
    </citation>
    <scope>NUCLEOTIDE SEQUENCE [LARGE SCALE GENOMIC DNA]</scope>
    <source>
        <strain>BN</strain>
        <strain evidence="2">Sprague-Dawley</strain>
    </source>
</reference>
<protein>
    <submittedName>
        <fullName evidence="1">RCG27800</fullName>
    </submittedName>
</protein>